<accession>A0A7K1TX96</accession>
<dbReference type="PANTHER" id="PTHR43162:SF1">
    <property type="entry name" value="PRESTALK A DIFFERENTIATION PROTEIN A"/>
    <property type="match status" value="1"/>
</dbReference>
<dbReference type="Pfam" id="PF05368">
    <property type="entry name" value="NmrA"/>
    <property type="match status" value="1"/>
</dbReference>
<proteinExistence type="predicted"/>
<dbReference type="InterPro" id="IPR036291">
    <property type="entry name" value="NAD(P)-bd_dom_sf"/>
</dbReference>
<reference evidence="2 3" key="1">
    <citation type="submission" date="2019-12" db="EMBL/GenBank/DDBJ databases">
        <title>Chitinophaga sp. strain ysch24 (GDMCC 1.1355), whole genome shotgun sequence.</title>
        <authorList>
            <person name="Zhang X."/>
        </authorList>
    </citation>
    <scope>NUCLEOTIDE SEQUENCE [LARGE SCALE GENOMIC DNA]</scope>
    <source>
        <strain evidence="3">ysch24</strain>
    </source>
</reference>
<sequence>MKITVTGSTGNISKPLTKVLVQQGHEVTVISSNPDKQQDIEALGAIAAIGTIEDIAFLTNAFTGADAVYCMVPPVGYTEPDCIAYYSRIARKYAQAIQLSGVKRVVHLSSFGAHLDKGTGIILGAHHAEVILNQLPGINITHMRPTYFYYNLFSFIEMIKHRSVIAANYGGADKIELVSPADIAVAIAEELTTTVTTSGKVRYVVSDERTGHEIASVLGAAIGKPDLKWAIISNEEMQAGMEAHGVPSLLAAGLTEMFASLHDGTMAEDFHLNKPAVTGKVKLTDFAEDFAAAFKQK</sequence>
<evidence type="ECO:0000313" key="2">
    <source>
        <dbReference type="EMBL" id="MVT06728.1"/>
    </source>
</evidence>
<keyword evidence="3" id="KW-1185">Reference proteome</keyword>
<organism evidence="2 3">
    <name type="scientific">Chitinophaga tropicalis</name>
    <dbReference type="NCBI Taxonomy" id="2683588"/>
    <lineage>
        <taxon>Bacteria</taxon>
        <taxon>Pseudomonadati</taxon>
        <taxon>Bacteroidota</taxon>
        <taxon>Chitinophagia</taxon>
        <taxon>Chitinophagales</taxon>
        <taxon>Chitinophagaceae</taxon>
        <taxon>Chitinophaga</taxon>
    </lineage>
</organism>
<dbReference type="Gene3D" id="3.90.25.10">
    <property type="entry name" value="UDP-galactose 4-epimerase, domain 1"/>
    <property type="match status" value="1"/>
</dbReference>
<dbReference type="InterPro" id="IPR008030">
    <property type="entry name" value="NmrA-like"/>
</dbReference>
<evidence type="ECO:0000313" key="3">
    <source>
        <dbReference type="Proteomes" id="UP000461730"/>
    </source>
</evidence>
<dbReference type="EMBL" id="WRXN01000001">
    <property type="protein sequence ID" value="MVT06728.1"/>
    <property type="molecule type" value="Genomic_DNA"/>
</dbReference>
<dbReference type="InterPro" id="IPR051604">
    <property type="entry name" value="Ergot_Alk_Oxidoreductase"/>
</dbReference>
<evidence type="ECO:0000259" key="1">
    <source>
        <dbReference type="Pfam" id="PF05368"/>
    </source>
</evidence>
<dbReference type="AlphaFoldDB" id="A0A7K1TX96"/>
<dbReference type="Proteomes" id="UP000461730">
    <property type="component" value="Unassembled WGS sequence"/>
</dbReference>
<feature type="domain" description="NmrA-like" evidence="1">
    <location>
        <begin position="2"/>
        <end position="269"/>
    </location>
</feature>
<protein>
    <submittedName>
        <fullName evidence="2">NAD(P)H-binding protein</fullName>
    </submittedName>
</protein>
<name>A0A7K1TX96_9BACT</name>
<comment type="caution">
    <text evidence="2">The sequence shown here is derived from an EMBL/GenBank/DDBJ whole genome shotgun (WGS) entry which is preliminary data.</text>
</comment>
<gene>
    <name evidence="2" type="ORF">GO493_00540</name>
</gene>
<dbReference type="PANTHER" id="PTHR43162">
    <property type="match status" value="1"/>
</dbReference>
<dbReference type="RefSeq" id="WP_157304117.1">
    <property type="nucleotide sequence ID" value="NZ_WRXN01000001.1"/>
</dbReference>
<dbReference type="Gene3D" id="3.40.50.720">
    <property type="entry name" value="NAD(P)-binding Rossmann-like Domain"/>
    <property type="match status" value="1"/>
</dbReference>
<dbReference type="SUPFAM" id="SSF51735">
    <property type="entry name" value="NAD(P)-binding Rossmann-fold domains"/>
    <property type="match status" value="1"/>
</dbReference>